<keyword evidence="7" id="KW-1185">Reference proteome</keyword>
<dbReference type="InterPro" id="IPR019734">
    <property type="entry name" value="TPR_rpt"/>
</dbReference>
<protein>
    <recommendedName>
        <fullName evidence="5">ORC1/DEAH AAA+ ATPase domain-containing protein</fullName>
    </recommendedName>
</protein>
<evidence type="ECO:0000313" key="7">
    <source>
        <dbReference type="Proteomes" id="UP001344906"/>
    </source>
</evidence>
<dbReference type="EMBL" id="BSRI01000002">
    <property type="protein sequence ID" value="GLV57686.1"/>
    <property type="molecule type" value="Genomic_DNA"/>
</dbReference>
<evidence type="ECO:0000256" key="3">
    <source>
        <dbReference type="PROSITE-ProRule" id="PRU00339"/>
    </source>
</evidence>
<feature type="domain" description="ORC1/DEAH AAA+ ATPase" evidence="5">
    <location>
        <begin position="82"/>
        <end position="188"/>
    </location>
</feature>
<accession>A0ABQ6FYR2</accession>
<evidence type="ECO:0000256" key="4">
    <source>
        <dbReference type="SAM" id="MobiDB-lite"/>
    </source>
</evidence>
<evidence type="ECO:0000313" key="6">
    <source>
        <dbReference type="EMBL" id="GLV57686.1"/>
    </source>
</evidence>
<dbReference type="RefSeq" id="WP_338253689.1">
    <property type="nucleotide sequence ID" value="NZ_BSRI01000002.1"/>
</dbReference>
<dbReference type="Pfam" id="PF13401">
    <property type="entry name" value="AAA_22"/>
    <property type="match status" value="1"/>
</dbReference>
<dbReference type="Gene3D" id="3.40.50.300">
    <property type="entry name" value="P-loop containing nucleotide triphosphate hydrolases"/>
    <property type="match status" value="1"/>
</dbReference>
<dbReference type="InterPro" id="IPR011990">
    <property type="entry name" value="TPR-like_helical_dom_sf"/>
</dbReference>
<reference evidence="6 7" key="1">
    <citation type="submission" date="2023-02" db="EMBL/GenBank/DDBJ databases">
        <title>Dictyobacter halimunensis sp. nov., a new member of the class Ktedonobacteria from forest soil in a geothermal area.</title>
        <authorList>
            <person name="Rachmania M.K."/>
            <person name="Ningsih F."/>
            <person name="Sakai Y."/>
            <person name="Yabe S."/>
            <person name="Yokota A."/>
            <person name="Sjamsuridzal W."/>
        </authorList>
    </citation>
    <scope>NUCLEOTIDE SEQUENCE [LARGE SCALE GENOMIC DNA]</scope>
    <source>
        <strain evidence="6 7">S3.2.2.5</strain>
    </source>
</reference>
<dbReference type="Pfam" id="PF13424">
    <property type="entry name" value="TPR_12"/>
    <property type="match status" value="2"/>
</dbReference>
<keyword evidence="1" id="KW-0677">Repeat</keyword>
<gene>
    <name evidence="6" type="ORF">KDH_45220</name>
</gene>
<dbReference type="PANTHER" id="PTHR45641">
    <property type="entry name" value="TETRATRICOPEPTIDE REPEAT PROTEIN (AFU_ORTHOLOGUE AFUA_6G03870)"/>
    <property type="match status" value="1"/>
</dbReference>
<dbReference type="PANTHER" id="PTHR45641:SF19">
    <property type="entry name" value="NEPHROCYSTIN-3"/>
    <property type="match status" value="1"/>
</dbReference>
<comment type="caution">
    <text evidence="6">The sequence shown here is derived from an EMBL/GenBank/DDBJ whole genome shotgun (WGS) entry which is preliminary data.</text>
</comment>
<dbReference type="SUPFAM" id="SSF52540">
    <property type="entry name" value="P-loop containing nucleoside triphosphate hydrolases"/>
    <property type="match status" value="1"/>
</dbReference>
<dbReference type="SUPFAM" id="SSF48452">
    <property type="entry name" value="TPR-like"/>
    <property type="match status" value="1"/>
</dbReference>
<evidence type="ECO:0000259" key="5">
    <source>
        <dbReference type="Pfam" id="PF13401"/>
    </source>
</evidence>
<evidence type="ECO:0000256" key="1">
    <source>
        <dbReference type="ARBA" id="ARBA00022737"/>
    </source>
</evidence>
<organism evidence="6 7">
    <name type="scientific">Dictyobacter halimunensis</name>
    <dbReference type="NCBI Taxonomy" id="3026934"/>
    <lineage>
        <taxon>Bacteria</taxon>
        <taxon>Bacillati</taxon>
        <taxon>Chloroflexota</taxon>
        <taxon>Ktedonobacteria</taxon>
        <taxon>Ktedonobacterales</taxon>
        <taxon>Dictyobacteraceae</taxon>
        <taxon>Dictyobacter</taxon>
    </lineage>
</organism>
<proteinExistence type="predicted"/>
<feature type="repeat" description="TPR" evidence="3">
    <location>
        <begin position="531"/>
        <end position="564"/>
    </location>
</feature>
<dbReference type="InterPro" id="IPR049945">
    <property type="entry name" value="AAA_22"/>
</dbReference>
<dbReference type="SMART" id="SM00028">
    <property type="entry name" value="TPR"/>
    <property type="match status" value="4"/>
</dbReference>
<feature type="repeat" description="TPR" evidence="3">
    <location>
        <begin position="611"/>
        <end position="644"/>
    </location>
</feature>
<dbReference type="Proteomes" id="UP001344906">
    <property type="component" value="Unassembled WGS sequence"/>
</dbReference>
<dbReference type="PROSITE" id="PS50005">
    <property type="entry name" value="TPR"/>
    <property type="match status" value="3"/>
</dbReference>
<name>A0ABQ6FYR2_9CHLR</name>
<keyword evidence="2 3" id="KW-0802">TPR repeat</keyword>
<evidence type="ECO:0000256" key="2">
    <source>
        <dbReference type="ARBA" id="ARBA00022803"/>
    </source>
</evidence>
<dbReference type="InterPro" id="IPR027417">
    <property type="entry name" value="P-loop_NTPase"/>
</dbReference>
<sequence>MHQGDQQGRATSNQSLAPLPSTNYNTVLSRTPIPVETVQREPKMLTFDLNAITPPLLDPQTTMQRTDEINTVQQMFSDAQTSAVMLIGTPGTGKSMLAALLFRRLQMARNNGMPAPKYLVWLTIGTYTTLPNIIAAILAGIEMPDEGLFLLKPEQQISALLRALRRPSESALIVLDQFELLLHPETNQGVAGRGALTLFLDMLQTDLGFSRILLTSYHSPYDENKISNPRVRSYLVTRISLPEGVALLQQRGVQGAPEDISFVWQRCAGHAYTLVLCSALIHLSGISLNQLLNAPEYRPLWTGDVITNLIIAIHYFLNPTQNAVIHALSLFHEPVPQEGIFMTITGDTIESQQRQGQEHIITAFEQELQTLTRVGVIQLVANKDNTPTFALHPLLRQYTLEHFMQDISHEGQDSKVPPWPDKHAKGPSPEQAEQQQNALIAGHVQVAAYYEHMIHEKCPPREQRTSLQDIGTIITTLRHLCLGHRWQHACDLLFQQGLHESMVQWGAWNTLIGLYTAMLPPFGTLKPQDEGRVASHVGTLYGRIGEYQQSKVYFDQALSLQRRGNNQHGEAVTLTNQGELLRIRGEHQQARQNFENALKLMEAQPDLQLKSVALHNLGLLSQQERDYTQAYNNYVEALKLATRLRNQQYTGMILTNLGMLLYEQRQQKEALAVLFAALQMRLSLHDPTASLLERFLVAIEQKMGSERYTRLCSEALDIQPEVLSRFVAPDMRQ</sequence>
<dbReference type="Gene3D" id="1.25.40.10">
    <property type="entry name" value="Tetratricopeptide repeat domain"/>
    <property type="match status" value="1"/>
</dbReference>
<feature type="region of interest" description="Disordered" evidence="4">
    <location>
        <begin position="1"/>
        <end position="25"/>
    </location>
</feature>
<feature type="region of interest" description="Disordered" evidence="4">
    <location>
        <begin position="410"/>
        <end position="433"/>
    </location>
</feature>
<feature type="repeat" description="TPR" evidence="3">
    <location>
        <begin position="571"/>
        <end position="604"/>
    </location>
</feature>